<protein>
    <submittedName>
        <fullName evidence="1">Sulfotransferase</fullName>
    </submittedName>
</protein>
<dbReference type="OrthoDB" id="3472417at2"/>
<gene>
    <name evidence="1" type="ORF">FAB82_11215</name>
</gene>
<dbReference type="EMBL" id="STGY01000043">
    <property type="protein sequence ID" value="THV41488.1"/>
    <property type="molecule type" value="Genomic_DNA"/>
</dbReference>
<dbReference type="AlphaFoldDB" id="A0A4S8QAX2"/>
<dbReference type="Pfam" id="PF13469">
    <property type="entry name" value="Sulfotransfer_3"/>
    <property type="match status" value="1"/>
</dbReference>
<organism evidence="1 2">
    <name type="scientific">Glycomyces buryatensis</name>
    <dbReference type="NCBI Taxonomy" id="2570927"/>
    <lineage>
        <taxon>Bacteria</taxon>
        <taxon>Bacillati</taxon>
        <taxon>Actinomycetota</taxon>
        <taxon>Actinomycetes</taxon>
        <taxon>Glycomycetales</taxon>
        <taxon>Glycomycetaceae</taxon>
        <taxon>Glycomyces</taxon>
    </lineage>
</organism>
<reference evidence="1 2" key="2">
    <citation type="submission" date="2019-05" db="EMBL/GenBank/DDBJ databases">
        <title>Glycomyces buryatensis sp. nov.</title>
        <authorList>
            <person name="Nikitina E."/>
        </authorList>
    </citation>
    <scope>NUCLEOTIDE SEQUENCE [LARGE SCALE GENOMIC DNA]</scope>
    <source>
        <strain evidence="1 2">18</strain>
    </source>
</reference>
<name>A0A4S8QAX2_9ACTN</name>
<keyword evidence="1" id="KW-0808">Transferase</keyword>
<evidence type="ECO:0000313" key="2">
    <source>
        <dbReference type="Proteomes" id="UP000308760"/>
    </source>
</evidence>
<keyword evidence="2" id="KW-1185">Reference proteome</keyword>
<comment type="caution">
    <text evidence="1">The sequence shown here is derived from an EMBL/GenBank/DDBJ whole genome shotgun (WGS) entry which is preliminary data.</text>
</comment>
<evidence type="ECO:0000313" key="1">
    <source>
        <dbReference type="EMBL" id="THV41488.1"/>
    </source>
</evidence>
<dbReference type="InterPro" id="IPR027417">
    <property type="entry name" value="P-loop_NTPase"/>
</dbReference>
<dbReference type="Proteomes" id="UP000308760">
    <property type="component" value="Unassembled WGS sequence"/>
</dbReference>
<dbReference type="Gene3D" id="3.40.50.300">
    <property type="entry name" value="P-loop containing nucleotide triphosphate hydrolases"/>
    <property type="match status" value="1"/>
</dbReference>
<accession>A0A4S8QAX2</accession>
<reference evidence="2" key="1">
    <citation type="submission" date="2019-04" db="EMBL/GenBank/DDBJ databases">
        <title>Nocardioides xinjiangensis sp. nov.</title>
        <authorList>
            <person name="Liu S."/>
        </authorList>
    </citation>
    <scope>NUCLEOTIDE SEQUENCE [LARGE SCALE GENOMIC DNA]</scope>
    <source>
        <strain evidence="2">18</strain>
    </source>
</reference>
<dbReference type="GO" id="GO:0016740">
    <property type="term" value="F:transferase activity"/>
    <property type="evidence" value="ECO:0007669"/>
    <property type="project" value="UniProtKB-KW"/>
</dbReference>
<proteinExistence type="predicted"/>
<dbReference type="SUPFAM" id="SSF52540">
    <property type="entry name" value="P-loop containing nucleoside triphosphate hydrolases"/>
    <property type="match status" value="1"/>
</dbReference>
<sequence length="263" mass="29539">MGGRPVITAEGPLFLVGAQRSGTTALGLAIAQRYADSGRVFTVNGRLPSLLRRWWTDDDIADRHLRSDDVNHALLRHSATGPSAQAWLARCAEVLPEVAQEVAYGRHDGRDSVDLIREAIERVYGGYTWGDKYNEYLLELPWLSTVFPHAKWIFVHRHPAAVVRSMMEWRKDKPWNPRTAAACEAKWIAWNERWLSFRSGIPKGHALTVSYEQLCGGATAELSDFVGLSMGEALREYRRQGSDAEASDCSEAALHVWERLGRP</sequence>